<evidence type="ECO:0000313" key="4">
    <source>
        <dbReference type="Proteomes" id="UP000179920"/>
    </source>
</evidence>
<dbReference type="Proteomes" id="UP000179920">
    <property type="component" value="Chromosome VIII"/>
</dbReference>
<keyword evidence="1" id="KW-1133">Transmembrane helix</keyword>
<reference evidence="4" key="1">
    <citation type="submission" date="2016-04" db="EMBL/GenBank/DDBJ databases">
        <authorList>
            <person name="Guldener U."/>
            <person name="Guldener U."/>
        </authorList>
    </citation>
    <scope>NUCLEOTIDE SEQUENCE [LARGE SCALE GENOMIC DNA]</scope>
    <source>
        <strain evidence="4">UB2112</strain>
    </source>
</reference>
<feature type="chain" id="PRO_5009664136" description="Transmembrane protein" evidence="2">
    <location>
        <begin position="25"/>
        <end position="252"/>
    </location>
</feature>
<dbReference type="AlphaFoldDB" id="A0A1K0G5I3"/>
<dbReference type="EMBL" id="LT558124">
    <property type="protein sequence ID" value="SAM82722.1"/>
    <property type="molecule type" value="Genomic_DNA"/>
</dbReference>
<gene>
    <name evidence="3" type="ORF">UBRO_20689</name>
</gene>
<accession>A0A1K0G5I3</accession>
<feature type="transmembrane region" description="Helical" evidence="1">
    <location>
        <begin position="133"/>
        <end position="157"/>
    </location>
</feature>
<keyword evidence="1" id="KW-0472">Membrane</keyword>
<sequence>MHVQSLFPFLALLLVSVLVSVVGGVPMPPSPRRPHQSNLYQYKRLYRAFLQPLNLYLRSPTIDAPIPSAHSNRGTFNPLYTEMLLSDHPAYIHPLTADRLNPVLLRMTDLTNRGERRPPSLGDQRKFSPLFPFFFYSLLPLTVLFLGFWIGGFVSLFEEATMGAKEELQVPLHPKNIKAQHTYPLRQLLTKYTRLLGMLENPAHLERLTGLLGVEDWRRFEEALEVLEAENELLKVAVREYAQTFPRFDVAA</sequence>
<keyword evidence="2" id="KW-0732">Signal</keyword>
<evidence type="ECO:0008006" key="5">
    <source>
        <dbReference type="Google" id="ProtNLM"/>
    </source>
</evidence>
<protein>
    <recommendedName>
        <fullName evidence="5">Transmembrane protein</fullName>
    </recommendedName>
</protein>
<name>A0A1K0G5I3_9BASI</name>
<organism evidence="3 4">
    <name type="scientific">Ustilago bromivora</name>
    <dbReference type="NCBI Taxonomy" id="307758"/>
    <lineage>
        <taxon>Eukaryota</taxon>
        <taxon>Fungi</taxon>
        <taxon>Dikarya</taxon>
        <taxon>Basidiomycota</taxon>
        <taxon>Ustilaginomycotina</taxon>
        <taxon>Ustilaginomycetes</taxon>
        <taxon>Ustilaginales</taxon>
        <taxon>Ustilaginaceae</taxon>
        <taxon>Ustilago</taxon>
    </lineage>
</organism>
<feature type="signal peptide" evidence="2">
    <location>
        <begin position="1"/>
        <end position="24"/>
    </location>
</feature>
<keyword evidence="1" id="KW-0812">Transmembrane</keyword>
<evidence type="ECO:0000256" key="2">
    <source>
        <dbReference type="SAM" id="SignalP"/>
    </source>
</evidence>
<proteinExistence type="predicted"/>
<evidence type="ECO:0000256" key="1">
    <source>
        <dbReference type="SAM" id="Phobius"/>
    </source>
</evidence>
<dbReference type="OrthoDB" id="2549016at2759"/>
<evidence type="ECO:0000313" key="3">
    <source>
        <dbReference type="EMBL" id="SAM82722.1"/>
    </source>
</evidence>